<dbReference type="STRING" id="333673.A0A3M0L041"/>
<comment type="caution">
    <text evidence="2">The sequence shown here is derived from an EMBL/GenBank/DDBJ whole genome shotgun (WGS) entry which is preliminary data.</text>
</comment>
<accession>A0A3M0L041</accession>
<protein>
    <recommendedName>
        <fullName evidence="1">Reverse transcriptase/retrotransposon-derived protein RNase H-like domain-containing protein</fullName>
    </recommendedName>
</protein>
<dbReference type="AlphaFoldDB" id="A0A3M0L041"/>
<dbReference type="EMBL" id="QRBI01000095">
    <property type="protein sequence ID" value="RMC18932.1"/>
    <property type="molecule type" value="Genomic_DNA"/>
</dbReference>
<dbReference type="InterPro" id="IPR051320">
    <property type="entry name" value="Viral_Replic_Matur_Polypro"/>
</dbReference>
<dbReference type="InterPro" id="IPR043128">
    <property type="entry name" value="Rev_trsase/Diguanyl_cyclase"/>
</dbReference>
<dbReference type="InterPro" id="IPR041577">
    <property type="entry name" value="RT_RNaseH_2"/>
</dbReference>
<dbReference type="Gene3D" id="3.30.70.270">
    <property type="match status" value="2"/>
</dbReference>
<dbReference type="OrthoDB" id="9950135at2759"/>
<reference evidence="2 3" key="1">
    <citation type="submission" date="2018-07" db="EMBL/GenBank/DDBJ databases">
        <title>A high quality draft genome assembly of the barn swallow (H. rustica rustica).</title>
        <authorList>
            <person name="Formenti G."/>
            <person name="Chiara M."/>
            <person name="Poveda L."/>
            <person name="Francoijs K.-J."/>
            <person name="Bonisoli-Alquati A."/>
            <person name="Canova L."/>
            <person name="Gianfranceschi L."/>
            <person name="Horner D.S."/>
            <person name="Saino N."/>
        </authorList>
    </citation>
    <scope>NUCLEOTIDE SEQUENCE [LARGE SCALE GENOMIC DNA]</scope>
    <source>
        <strain evidence="2">Chelidonia</strain>
        <tissue evidence="2">Blood</tissue>
    </source>
</reference>
<organism evidence="2 3">
    <name type="scientific">Hirundo rustica rustica</name>
    <dbReference type="NCBI Taxonomy" id="333673"/>
    <lineage>
        <taxon>Eukaryota</taxon>
        <taxon>Metazoa</taxon>
        <taxon>Chordata</taxon>
        <taxon>Craniata</taxon>
        <taxon>Vertebrata</taxon>
        <taxon>Euteleostomi</taxon>
        <taxon>Archelosauria</taxon>
        <taxon>Archosauria</taxon>
        <taxon>Dinosauria</taxon>
        <taxon>Saurischia</taxon>
        <taxon>Theropoda</taxon>
        <taxon>Coelurosauria</taxon>
        <taxon>Aves</taxon>
        <taxon>Neognathae</taxon>
        <taxon>Neoaves</taxon>
        <taxon>Telluraves</taxon>
        <taxon>Australaves</taxon>
        <taxon>Passeriformes</taxon>
        <taxon>Sylvioidea</taxon>
        <taxon>Hirundinidae</taxon>
        <taxon>Hirundo</taxon>
    </lineage>
</organism>
<gene>
    <name evidence="2" type="ORF">DUI87_03530</name>
</gene>
<dbReference type="PANTHER" id="PTHR33064:SF29">
    <property type="entry name" value="PEPTIDASE A2 DOMAIN-CONTAINING PROTEIN-RELATED"/>
    <property type="match status" value="1"/>
</dbReference>
<feature type="domain" description="Reverse transcriptase/retrotransposon-derived protein RNase H-like" evidence="1">
    <location>
        <begin position="419"/>
        <end position="514"/>
    </location>
</feature>
<keyword evidence="3" id="KW-1185">Reference proteome</keyword>
<proteinExistence type="predicted"/>
<dbReference type="InterPro" id="IPR043502">
    <property type="entry name" value="DNA/RNA_pol_sf"/>
</dbReference>
<dbReference type="Gene3D" id="3.10.10.10">
    <property type="entry name" value="HIV Type 1 Reverse Transcriptase, subunit A, domain 1"/>
    <property type="match status" value="1"/>
</dbReference>
<evidence type="ECO:0000313" key="3">
    <source>
        <dbReference type="Proteomes" id="UP000269221"/>
    </source>
</evidence>
<evidence type="ECO:0000259" key="1">
    <source>
        <dbReference type="Pfam" id="PF17919"/>
    </source>
</evidence>
<sequence length="609" mass="68522">MEFVIFVLQADYCLIYKAFDSICDLKLVTYPVDQAKPVDVIFLDFCKPFDTVSQTPKPVAVVPVQKKKSKSKSVRIVTDEDVAGPSHPAEETEPEVITRSLSLGELRDLRREFTRQTNESILTWLLCIWDAAANDTILDGSEARDPKGYCWAFGIAAVETEDIRQLNTLPGLSDDSSAVGLLRVEEQQVPVATTTVHRWQYRSDRDSVIPIHEMIHKLESQGVVSKARSPFNSPIWPVRKSSGEWRLTVDYHALNEVTPPPSTAVRDMLELQYELESKAAKCPTICHGLIQTALEKGEAPEHQQYIDGIIVWENTAGKVFEKGEKIIQILLKAGFAIKRSKVKGLAQEIQFLGVKWQDGRHQIPTEVINRITAMSPPTNKKETQAFLGAIGFWRMHIPEYSQIVSPLCLVTHKKDDFHWVPEQQQAFAQIKQEIAHVVALGPVRMGPDVKNVLYSAAGNNGLFWSLRQKVPGETRGQPLGFWSQSYRGSEANYTPTEKEILAAYEGLQAASEVIGTETQLLLAPRLPVLGWMFKGKVPSTHHAIDTTWSKWIFDLITQRARIGNWNCPGILEIITNWPEGETFGLFSEEEEQVTHAEEVSPYNELPETE</sequence>
<dbReference type="Pfam" id="PF17919">
    <property type="entry name" value="RT_RNaseH_2"/>
    <property type="match status" value="1"/>
</dbReference>
<dbReference type="PANTHER" id="PTHR33064">
    <property type="entry name" value="POL PROTEIN"/>
    <property type="match status" value="1"/>
</dbReference>
<evidence type="ECO:0000313" key="2">
    <source>
        <dbReference type="EMBL" id="RMC18932.1"/>
    </source>
</evidence>
<dbReference type="Proteomes" id="UP000269221">
    <property type="component" value="Unassembled WGS sequence"/>
</dbReference>
<name>A0A3M0L041_HIRRU</name>
<dbReference type="SUPFAM" id="SSF56672">
    <property type="entry name" value="DNA/RNA polymerases"/>
    <property type="match status" value="1"/>
</dbReference>